<keyword evidence="2" id="KW-1185">Reference proteome</keyword>
<dbReference type="AlphaFoldDB" id="A0A1A6HGX0"/>
<evidence type="ECO:0000313" key="1">
    <source>
        <dbReference type="EMBL" id="OBS77506.1"/>
    </source>
</evidence>
<comment type="caution">
    <text evidence="1">The sequence shown here is derived from an EMBL/GenBank/DDBJ whole genome shotgun (WGS) entry which is preliminary data.</text>
</comment>
<dbReference type="Proteomes" id="UP000092124">
    <property type="component" value="Unassembled WGS sequence"/>
</dbReference>
<evidence type="ECO:0000313" key="2">
    <source>
        <dbReference type="Proteomes" id="UP000092124"/>
    </source>
</evidence>
<sequence>MYYCDNTIFHCDITMLHFDIPIEIMRHQKAPLWHHNTQYEVTTDYYDTLLHYDITVLYYDITILQYYIINDDCDITVLHNVVTILTEVMMNNYDIIMSHLKSQTQMREWTIMTSHCSIFDITFLYDDIKILDYATQHTIVTSQGTIMTSQYP</sequence>
<gene>
    <name evidence="1" type="ORF">A6R68_20104</name>
</gene>
<dbReference type="EMBL" id="LZPO01029743">
    <property type="protein sequence ID" value="OBS77506.1"/>
    <property type="molecule type" value="Genomic_DNA"/>
</dbReference>
<protein>
    <submittedName>
        <fullName evidence="1">Uncharacterized protein</fullName>
    </submittedName>
</protein>
<organism evidence="1 2">
    <name type="scientific">Neotoma lepida</name>
    <name type="common">Desert woodrat</name>
    <dbReference type="NCBI Taxonomy" id="56216"/>
    <lineage>
        <taxon>Eukaryota</taxon>
        <taxon>Metazoa</taxon>
        <taxon>Chordata</taxon>
        <taxon>Craniata</taxon>
        <taxon>Vertebrata</taxon>
        <taxon>Euteleostomi</taxon>
        <taxon>Mammalia</taxon>
        <taxon>Eutheria</taxon>
        <taxon>Euarchontoglires</taxon>
        <taxon>Glires</taxon>
        <taxon>Rodentia</taxon>
        <taxon>Myomorpha</taxon>
        <taxon>Muroidea</taxon>
        <taxon>Cricetidae</taxon>
        <taxon>Neotominae</taxon>
        <taxon>Neotoma</taxon>
    </lineage>
</organism>
<proteinExistence type="predicted"/>
<accession>A0A1A6HGX0</accession>
<reference evidence="1 2" key="1">
    <citation type="submission" date="2016-06" db="EMBL/GenBank/DDBJ databases">
        <title>The Draft Genome Sequence and Annotation of the Desert Woodrat Neotoma lepida.</title>
        <authorList>
            <person name="Campbell M."/>
            <person name="Oakeson K.F."/>
            <person name="Yandell M."/>
            <person name="Halpert J.R."/>
            <person name="Dearing D."/>
        </authorList>
    </citation>
    <scope>NUCLEOTIDE SEQUENCE [LARGE SCALE GENOMIC DNA]</scope>
    <source>
        <strain evidence="1">417</strain>
        <tissue evidence="1">Liver</tissue>
    </source>
</reference>
<name>A0A1A6HGX0_NEOLE</name>